<evidence type="ECO:0000256" key="2">
    <source>
        <dbReference type="ARBA" id="ARBA00022603"/>
    </source>
</evidence>
<proteinExistence type="inferred from homology"/>
<dbReference type="REBASE" id="110140">
    <property type="entry name" value="M.Mae2549ORF2078P"/>
</dbReference>
<dbReference type="GO" id="GO:0003677">
    <property type="term" value="F:DNA binding"/>
    <property type="evidence" value="ECO:0007669"/>
    <property type="project" value="TreeGrafter"/>
</dbReference>
<dbReference type="GO" id="GO:0044027">
    <property type="term" value="P:negative regulation of gene expression via chromosomal CpG island methylation"/>
    <property type="evidence" value="ECO:0007669"/>
    <property type="project" value="TreeGrafter"/>
</dbReference>
<evidence type="ECO:0000256" key="1">
    <source>
        <dbReference type="ARBA" id="ARBA00011975"/>
    </source>
</evidence>
<dbReference type="Pfam" id="PF00145">
    <property type="entry name" value="DNA_methylase"/>
    <property type="match status" value="1"/>
</dbReference>
<dbReference type="PANTHER" id="PTHR10629">
    <property type="entry name" value="CYTOSINE-SPECIFIC METHYLTRANSFERASE"/>
    <property type="match status" value="1"/>
</dbReference>
<dbReference type="GO" id="GO:0009307">
    <property type="term" value="P:DNA restriction-modification system"/>
    <property type="evidence" value="ECO:0007669"/>
    <property type="project" value="UniProtKB-KW"/>
</dbReference>
<evidence type="ECO:0000313" key="8">
    <source>
        <dbReference type="Proteomes" id="UP000034103"/>
    </source>
</evidence>
<dbReference type="Gene3D" id="3.90.120.10">
    <property type="entry name" value="DNA Methylase, subunit A, domain 2"/>
    <property type="match status" value="1"/>
</dbReference>
<feature type="active site" evidence="6">
    <location>
        <position position="82"/>
    </location>
</feature>
<reference evidence="7 8" key="1">
    <citation type="journal article" date="2015" name="Genome Announc.">
        <title>Complete Genome Sequence of Microcystis aeruginosa NIES-2549, a Bloom-Forming Cyanobacterium from Lake Kasumigaura, Japan.</title>
        <authorList>
            <person name="Yamaguchi H."/>
            <person name="Suzuki S."/>
            <person name="Tanabe Y."/>
            <person name="Osana Y."/>
            <person name="Shimura Y."/>
            <person name="Ishida K."/>
            <person name="Kawachi M."/>
        </authorList>
    </citation>
    <scope>NUCLEOTIDE SEQUENCE [LARGE SCALE GENOMIC DNA]</scope>
    <source>
        <strain evidence="7 8">NIES-2549</strain>
    </source>
</reference>
<sequence>MRKAISLFACGGIGDMALRSGGFEVVVANELLKDRAEVFKFNHPESLMIIGDIWDTKNEIVAETKQRLSGQNLDIVFATPPCQGMSRNGRGKLLNSIRKGSKNEIDQRNLLIIPTLEVFLASGAETLVMENVPEMQNTYIPFPEKDDYLVNILCYIKQRIGDKFLSSISIIDFADYGVPQNRQRLISIFTKNEKLKNYLKKNNSLFPKPTHSKEGLELPRWKTVRDAIYHLPPLDSQRTETAKSDDIPYHYVPLLDEEKYFWISNTPEEKSSFDNQCINPVCRYNGNPTHSARKNNEGINRASTETPLYCLKCGHILPRPWVKEDGKYRLMKGYTSAYKRMSWDAPASTITRNLSYACSDNKLHPIQNRVLSLYEAMILHTITEYPFSWKRADDKRVSDKLIRELIGESIPPAGLQKIFDHLVSILNDDCSLEEQIKEKYEQLCLF</sequence>
<evidence type="ECO:0000256" key="3">
    <source>
        <dbReference type="ARBA" id="ARBA00022679"/>
    </source>
</evidence>
<dbReference type="Proteomes" id="UP000034103">
    <property type="component" value="Chromosome"/>
</dbReference>
<keyword evidence="2 6" id="KW-0489">Methyltransferase</keyword>
<name>A0A0F6U4D6_MICAE</name>
<evidence type="ECO:0000313" key="7">
    <source>
        <dbReference type="EMBL" id="AKE64426.1"/>
    </source>
</evidence>
<dbReference type="InterPro" id="IPR018117">
    <property type="entry name" value="C5_DNA_meth_AS"/>
</dbReference>
<dbReference type="GO" id="GO:0003886">
    <property type="term" value="F:DNA (cytosine-5-)-methyltransferase activity"/>
    <property type="evidence" value="ECO:0007669"/>
    <property type="project" value="UniProtKB-EC"/>
</dbReference>
<dbReference type="EC" id="2.1.1.37" evidence="1"/>
<dbReference type="InterPro" id="IPR029063">
    <property type="entry name" value="SAM-dependent_MTases_sf"/>
</dbReference>
<dbReference type="PROSITE" id="PS51679">
    <property type="entry name" value="SAM_MT_C5"/>
    <property type="match status" value="1"/>
</dbReference>
<dbReference type="PROSITE" id="PS00094">
    <property type="entry name" value="C5_MTASE_1"/>
    <property type="match status" value="1"/>
</dbReference>
<dbReference type="Gene3D" id="3.40.50.150">
    <property type="entry name" value="Vaccinia Virus protein VP39"/>
    <property type="match status" value="1"/>
</dbReference>
<dbReference type="InterPro" id="IPR050390">
    <property type="entry name" value="C5-Methyltransferase"/>
</dbReference>
<evidence type="ECO:0000256" key="4">
    <source>
        <dbReference type="ARBA" id="ARBA00022691"/>
    </source>
</evidence>
<keyword evidence="5" id="KW-0680">Restriction system</keyword>
<gene>
    <name evidence="7" type="ORF">MYAER_2078</name>
</gene>
<dbReference type="SUPFAM" id="SSF53335">
    <property type="entry name" value="S-adenosyl-L-methionine-dependent methyltransferases"/>
    <property type="match status" value="1"/>
</dbReference>
<comment type="similarity">
    <text evidence="6">Belongs to the class I-like SAM-binding methyltransferase superfamily. C5-methyltransferase family.</text>
</comment>
<keyword evidence="3 6" id="KW-0808">Transferase</keyword>
<dbReference type="PATRIC" id="fig|1641812.3.peg.2148"/>
<dbReference type="PANTHER" id="PTHR10629:SF52">
    <property type="entry name" value="DNA (CYTOSINE-5)-METHYLTRANSFERASE 1"/>
    <property type="match status" value="1"/>
</dbReference>
<dbReference type="RefSeq" id="WP_008199447.1">
    <property type="nucleotide sequence ID" value="NZ_CP011304.1"/>
</dbReference>
<evidence type="ECO:0000256" key="6">
    <source>
        <dbReference type="PROSITE-ProRule" id="PRU01016"/>
    </source>
</evidence>
<dbReference type="EMBL" id="CP011304">
    <property type="protein sequence ID" value="AKE64426.1"/>
    <property type="molecule type" value="Genomic_DNA"/>
</dbReference>
<accession>A0A0F6U4D6</accession>
<dbReference type="AlphaFoldDB" id="A0A0F6U4D6"/>
<dbReference type="InterPro" id="IPR001525">
    <property type="entry name" value="C5_MeTfrase"/>
</dbReference>
<evidence type="ECO:0000256" key="5">
    <source>
        <dbReference type="ARBA" id="ARBA00022747"/>
    </source>
</evidence>
<dbReference type="GO" id="GO:0032259">
    <property type="term" value="P:methylation"/>
    <property type="evidence" value="ECO:0007669"/>
    <property type="project" value="UniProtKB-KW"/>
</dbReference>
<keyword evidence="4 6" id="KW-0949">S-adenosyl-L-methionine</keyword>
<protein>
    <recommendedName>
        <fullName evidence="1">DNA (cytosine-5-)-methyltransferase</fullName>
        <ecNumber evidence="1">2.1.1.37</ecNumber>
    </recommendedName>
</protein>
<dbReference type="HOGENOM" id="CLU_006958_2_2_3"/>
<organism evidence="7 8">
    <name type="scientific">Microcystis aeruginosa NIES-2549</name>
    <dbReference type="NCBI Taxonomy" id="1641812"/>
    <lineage>
        <taxon>Bacteria</taxon>
        <taxon>Bacillati</taxon>
        <taxon>Cyanobacteriota</taxon>
        <taxon>Cyanophyceae</taxon>
        <taxon>Oscillatoriophycideae</taxon>
        <taxon>Chroococcales</taxon>
        <taxon>Microcystaceae</taxon>
        <taxon>Microcystis</taxon>
    </lineage>
</organism>